<protein>
    <submittedName>
        <fullName evidence="2">Uncharacterized protein</fullName>
    </submittedName>
</protein>
<keyword evidence="1" id="KW-0472">Membrane</keyword>
<name>A0A1H7VFK5_HALLR</name>
<evidence type="ECO:0000313" key="3">
    <source>
        <dbReference type="Proteomes" id="UP000183894"/>
    </source>
</evidence>
<dbReference type="AlphaFoldDB" id="A0A1H7VFK5"/>
<dbReference type="EMBL" id="FOAD01000022">
    <property type="protein sequence ID" value="SEM07628.1"/>
    <property type="molecule type" value="Genomic_DNA"/>
</dbReference>
<dbReference type="Proteomes" id="UP000183894">
    <property type="component" value="Unassembled WGS sequence"/>
</dbReference>
<organism evidence="2 3">
    <name type="scientific">Haloferax larsenii</name>
    <dbReference type="NCBI Taxonomy" id="302484"/>
    <lineage>
        <taxon>Archaea</taxon>
        <taxon>Methanobacteriati</taxon>
        <taxon>Methanobacteriota</taxon>
        <taxon>Stenosarchaea group</taxon>
        <taxon>Halobacteria</taxon>
        <taxon>Halobacteriales</taxon>
        <taxon>Haloferacaceae</taxon>
        <taxon>Haloferax</taxon>
    </lineage>
</organism>
<proteinExistence type="predicted"/>
<evidence type="ECO:0000313" key="2">
    <source>
        <dbReference type="EMBL" id="SEM07628.1"/>
    </source>
</evidence>
<feature type="transmembrane region" description="Helical" evidence="1">
    <location>
        <begin position="7"/>
        <end position="30"/>
    </location>
</feature>
<keyword evidence="1" id="KW-0812">Transmembrane</keyword>
<reference evidence="2 3" key="1">
    <citation type="submission" date="2016-10" db="EMBL/GenBank/DDBJ databases">
        <authorList>
            <person name="de Groot N.N."/>
        </authorList>
    </citation>
    <scope>NUCLEOTIDE SEQUENCE [LARGE SCALE GENOMIC DNA]</scope>
    <source>
        <strain evidence="2 3">CDM_5</strain>
    </source>
</reference>
<accession>A0A1H7VFK5</accession>
<gene>
    <name evidence="2" type="ORF">SAMN04488691_1222</name>
</gene>
<keyword evidence="1" id="KW-1133">Transmembrane helix</keyword>
<evidence type="ECO:0000256" key="1">
    <source>
        <dbReference type="SAM" id="Phobius"/>
    </source>
</evidence>
<sequence length="41" mass="4583">MFQVRNVLVRLSLVIGASSLVLMTTLYLLYPGNCHGSLFVR</sequence>